<gene>
    <name evidence="4" type="ORF">N7482_008073</name>
</gene>
<keyword evidence="1" id="KW-0479">Metal-binding</keyword>
<keyword evidence="5" id="KW-1185">Reference proteome</keyword>
<dbReference type="PROSITE" id="PS00028">
    <property type="entry name" value="ZINC_FINGER_C2H2_1"/>
    <property type="match status" value="1"/>
</dbReference>
<keyword evidence="1" id="KW-0862">Zinc</keyword>
<dbReference type="SUPFAM" id="SSF57667">
    <property type="entry name" value="beta-beta-alpha zinc fingers"/>
    <property type="match status" value="1"/>
</dbReference>
<comment type="caution">
    <text evidence="4">The sequence shown here is derived from an EMBL/GenBank/DDBJ whole genome shotgun (WGS) entry which is preliminary data.</text>
</comment>
<accession>A0A9W9LI81</accession>
<dbReference type="PANTHER" id="PTHR46179:SF19">
    <property type="entry name" value="C2H2 FINGER DOMAIN TRANSCRIPTION FACTOR (EUROFUNG)-RELATED"/>
    <property type="match status" value="1"/>
</dbReference>
<proteinExistence type="predicted"/>
<dbReference type="PROSITE" id="PS50157">
    <property type="entry name" value="ZINC_FINGER_C2H2_2"/>
    <property type="match status" value="1"/>
</dbReference>
<evidence type="ECO:0000313" key="4">
    <source>
        <dbReference type="EMBL" id="KAJ5156973.1"/>
    </source>
</evidence>
<evidence type="ECO:0000313" key="5">
    <source>
        <dbReference type="Proteomes" id="UP001149163"/>
    </source>
</evidence>
<evidence type="ECO:0000256" key="2">
    <source>
        <dbReference type="SAM" id="MobiDB-lite"/>
    </source>
</evidence>
<dbReference type="PANTHER" id="PTHR46179">
    <property type="entry name" value="ZINC FINGER PROTEIN"/>
    <property type="match status" value="1"/>
</dbReference>
<dbReference type="InterPro" id="IPR051061">
    <property type="entry name" value="Zinc_finger_trans_reg"/>
</dbReference>
<dbReference type="GeneID" id="81429373"/>
<evidence type="ECO:0000259" key="3">
    <source>
        <dbReference type="PROSITE" id="PS50157"/>
    </source>
</evidence>
<dbReference type="RefSeq" id="XP_056539962.1">
    <property type="nucleotide sequence ID" value="XM_056690197.1"/>
</dbReference>
<reference evidence="4" key="1">
    <citation type="submission" date="2022-11" db="EMBL/GenBank/DDBJ databases">
        <authorList>
            <person name="Petersen C."/>
        </authorList>
    </citation>
    <scope>NUCLEOTIDE SEQUENCE</scope>
    <source>
        <strain evidence="4">IBT 26290</strain>
    </source>
</reference>
<feature type="region of interest" description="Disordered" evidence="2">
    <location>
        <begin position="286"/>
        <end position="305"/>
    </location>
</feature>
<evidence type="ECO:0000256" key="1">
    <source>
        <dbReference type="PROSITE-ProRule" id="PRU00042"/>
    </source>
</evidence>
<feature type="domain" description="C2H2-type" evidence="3">
    <location>
        <begin position="382"/>
        <end position="407"/>
    </location>
</feature>
<dbReference type="SMART" id="SM00355">
    <property type="entry name" value="ZnF_C2H2"/>
    <property type="match status" value="3"/>
</dbReference>
<dbReference type="GO" id="GO:0005634">
    <property type="term" value="C:nucleus"/>
    <property type="evidence" value="ECO:0007669"/>
    <property type="project" value="TreeGrafter"/>
</dbReference>
<dbReference type="GO" id="GO:0008270">
    <property type="term" value="F:zinc ion binding"/>
    <property type="evidence" value="ECO:0007669"/>
    <property type="project" value="UniProtKB-KW"/>
</dbReference>
<reference evidence="4" key="2">
    <citation type="journal article" date="2023" name="IMA Fungus">
        <title>Comparative genomic study of the Penicillium genus elucidates a diverse pangenome and 15 lateral gene transfer events.</title>
        <authorList>
            <person name="Petersen C."/>
            <person name="Sorensen T."/>
            <person name="Nielsen M.R."/>
            <person name="Sondergaard T.E."/>
            <person name="Sorensen J.L."/>
            <person name="Fitzpatrick D.A."/>
            <person name="Frisvad J.C."/>
            <person name="Nielsen K.L."/>
        </authorList>
    </citation>
    <scope>NUCLEOTIDE SEQUENCE</scope>
    <source>
        <strain evidence="4">IBT 26290</strain>
    </source>
</reference>
<protein>
    <recommendedName>
        <fullName evidence="3">C2H2-type domain-containing protein</fullName>
    </recommendedName>
</protein>
<dbReference type="Proteomes" id="UP001149163">
    <property type="component" value="Unassembled WGS sequence"/>
</dbReference>
<dbReference type="AlphaFoldDB" id="A0A9W9LI81"/>
<dbReference type="EMBL" id="JAPQKN010000006">
    <property type="protein sequence ID" value="KAJ5156973.1"/>
    <property type="molecule type" value="Genomic_DNA"/>
</dbReference>
<dbReference type="InterPro" id="IPR036236">
    <property type="entry name" value="Znf_C2H2_sf"/>
</dbReference>
<dbReference type="OrthoDB" id="654211at2759"/>
<keyword evidence="1" id="KW-0863">Zinc-finger</keyword>
<dbReference type="GO" id="GO:0006357">
    <property type="term" value="P:regulation of transcription by RNA polymerase II"/>
    <property type="evidence" value="ECO:0007669"/>
    <property type="project" value="TreeGrafter"/>
</dbReference>
<organism evidence="4 5">
    <name type="scientific">Penicillium canariense</name>
    <dbReference type="NCBI Taxonomy" id="189055"/>
    <lineage>
        <taxon>Eukaryota</taxon>
        <taxon>Fungi</taxon>
        <taxon>Dikarya</taxon>
        <taxon>Ascomycota</taxon>
        <taxon>Pezizomycotina</taxon>
        <taxon>Eurotiomycetes</taxon>
        <taxon>Eurotiomycetidae</taxon>
        <taxon>Eurotiales</taxon>
        <taxon>Aspergillaceae</taxon>
        <taxon>Penicillium</taxon>
    </lineage>
</organism>
<dbReference type="Gene3D" id="3.30.160.60">
    <property type="entry name" value="Classic Zinc Finger"/>
    <property type="match status" value="1"/>
</dbReference>
<name>A0A9W9LI81_9EURO</name>
<dbReference type="InterPro" id="IPR013087">
    <property type="entry name" value="Znf_C2H2_type"/>
</dbReference>
<sequence length="413" mass="44289">MRAQYSPTSTLLDFDREVQALSTLSQDGLLIDLERLSSLPDMAIMRPAGCKAKDLDAPVPGSAACGPLEPPLLVGLTEIPVSASSSMHAVGIQPTLGFASAPPDVTSFLAPDNYLSDQRDSPVSDAVGSLYAWSNASGAEMMGPSAPSMDPAIASATASPFMQSYYTYGPSQPAVHPQLHAVSGYTPQQINKWCMESDPTGGLFQSTTSYPAISPLAFPSTELPQTIYPAFTENMSTAAEQWFSPLPAFGGPSSASSHTGPMHDSSFLSPSLDSCSAMSTSPAPTVLSDFESSSSRHPSSPPFNPADLTRYGIPAGDGVWRCAHPGCTSQALFRRGCDLRKHFNRHRKHLFCRHEGCPQSKQGGFSSKKDRARHEAKHNPGIVCEWDGCGRVFSRVDNMKDHVRRIHQRGGSR</sequence>